<reference evidence="1" key="1">
    <citation type="submission" date="2020-02" db="EMBL/GenBank/DDBJ databases">
        <authorList>
            <person name="Scholz U."/>
            <person name="Mascher M."/>
            <person name="Fiebig A."/>
        </authorList>
    </citation>
    <scope>NUCLEOTIDE SEQUENCE</scope>
</reference>
<organism evidence="1 2">
    <name type="scientific">Spirodela intermedia</name>
    <name type="common">Intermediate duckweed</name>
    <dbReference type="NCBI Taxonomy" id="51605"/>
    <lineage>
        <taxon>Eukaryota</taxon>
        <taxon>Viridiplantae</taxon>
        <taxon>Streptophyta</taxon>
        <taxon>Embryophyta</taxon>
        <taxon>Tracheophyta</taxon>
        <taxon>Spermatophyta</taxon>
        <taxon>Magnoliopsida</taxon>
        <taxon>Liliopsida</taxon>
        <taxon>Araceae</taxon>
        <taxon>Lemnoideae</taxon>
        <taxon>Spirodela</taxon>
    </lineage>
</organism>
<sequence>MCTTPLPHHRWPTGEPSRLWTLHDNPPKCSRFWCITDASPS</sequence>
<name>A0A7I8LI46_SPIIN</name>
<accession>A0A7I8LI46</accession>
<protein>
    <submittedName>
        <fullName evidence="1">Uncharacterized protein</fullName>
    </submittedName>
</protein>
<dbReference type="EMBL" id="LR746279">
    <property type="protein sequence ID" value="CAA7409460.1"/>
    <property type="molecule type" value="Genomic_DNA"/>
</dbReference>
<dbReference type="Proteomes" id="UP000663760">
    <property type="component" value="Chromosome 16"/>
</dbReference>
<keyword evidence="2" id="KW-1185">Reference proteome</keyword>
<proteinExistence type="predicted"/>
<evidence type="ECO:0000313" key="1">
    <source>
        <dbReference type="EMBL" id="CAA7409460.1"/>
    </source>
</evidence>
<dbReference type="AlphaFoldDB" id="A0A7I8LI46"/>
<gene>
    <name evidence="1" type="ORF">SI8410_16020138</name>
</gene>
<evidence type="ECO:0000313" key="2">
    <source>
        <dbReference type="Proteomes" id="UP000663760"/>
    </source>
</evidence>